<evidence type="ECO:0000313" key="8">
    <source>
        <dbReference type="Proteomes" id="UP000694419"/>
    </source>
</evidence>
<dbReference type="InterPro" id="IPR003599">
    <property type="entry name" value="Ig_sub"/>
</dbReference>
<dbReference type="InterPro" id="IPR013106">
    <property type="entry name" value="Ig_V-set"/>
</dbReference>
<keyword evidence="2" id="KW-1064">Adaptive immunity</keyword>
<reference evidence="7" key="2">
    <citation type="submission" date="2025-09" db="UniProtKB">
        <authorList>
            <consortium name="Ensembl"/>
        </authorList>
    </citation>
    <scope>IDENTIFICATION</scope>
</reference>
<dbReference type="Ensembl" id="ENSCPGT00000010158.1">
    <property type="protein sequence ID" value="ENSCPGP00000009261.1"/>
    <property type="gene ID" value="ENSCPGG00000006595.1"/>
</dbReference>
<keyword evidence="1" id="KW-0732">Signal</keyword>
<dbReference type="AlphaFoldDB" id="A0A8C3JKI5"/>
<organism evidence="7 8">
    <name type="scientific">Calidris pygmaea</name>
    <name type="common">Spoon-billed sandpiper</name>
    <dbReference type="NCBI Taxonomy" id="425635"/>
    <lineage>
        <taxon>Eukaryota</taxon>
        <taxon>Metazoa</taxon>
        <taxon>Chordata</taxon>
        <taxon>Craniata</taxon>
        <taxon>Vertebrata</taxon>
        <taxon>Euteleostomi</taxon>
        <taxon>Archelosauria</taxon>
        <taxon>Archosauria</taxon>
        <taxon>Dinosauria</taxon>
        <taxon>Saurischia</taxon>
        <taxon>Theropoda</taxon>
        <taxon>Coelurosauria</taxon>
        <taxon>Aves</taxon>
        <taxon>Neognathae</taxon>
        <taxon>Neoaves</taxon>
        <taxon>Charadriiformes</taxon>
        <taxon>Scolopacidae</taxon>
        <taxon>Calidris</taxon>
    </lineage>
</organism>
<proteinExistence type="predicted"/>
<accession>A0A8C3JKI5</accession>
<evidence type="ECO:0000256" key="1">
    <source>
        <dbReference type="ARBA" id="ARBA00022729"/>
    </source>
</evidence>
<dbReference type="SMART" id="SM00406">
    <property type="entry name" value="IGv"/>
    <property type="match status" value="1"/>
</dbReference>
<keyword evidence="3" id="KW-0675">Receptor</keyword>
<dbReference type="SMART" id="SM00409">
    <property type="entry name" value="IG"/>
    <property type="match status" value="1"/>
</dbReference>
<evidence type="ECO:0000256" key="5">
    <source>
        <dbReference type="ARBA" id="ARBA00043266"/>
    </source>
</evidence>
<protein>
    <recommendedName>
        <fullName evidence="6">Ig-like domain-containing protein</fullName>
    </recommendedName>
</protein>
<dbReference type="Pfam" id="PF07686">
    <property type="entry name" value="V-set"/>
    <property type="match status" value="1"/>
</dbReference>
<evidence type="ECO:0000256" key="4">
    <source>
        <dbReference type="ARBA" id="ARBA00023319"/>
    </source>
</evidence>
<dbReference type="PROSITE" id="PS50835">
    <property type="entry name" value="IG_LIKE"/>
    <property type="match status" value="1"/>
</dbReference>
<evidence type="ECO:0000256" key="2">
    <source>
        <dbReference type="ARBA" id="ARBA00023130"/>
    </source>
</evidence>
<dbReference type="GO" id="GO:0042101">
    <property type="term" value="C:T cell receptor complex"/>
    <property type="evidence" value="ECO:0007669"/>
    <property type="project" value="UniProtKB-KW"/>
</dbReference>
<dbReference type="GO" id="GO:0002250">
    <property type="term" value="P:adaptive immune response"/>
    <property type="evidence" value="ECO:0007669"/>
    <property type="project" value="UniProtKB-KW"/>
</dbReference>
<dbReference type="PANTHER" id="PTHR19367">
    <property type="entry name" value="T-CELL RECEPTOR ALPHA CHAIN V REGION"/>
    <property type="match status" value="1"/>
</dbReference>
<feature type="domain" description="Ig-like" evidence="6">
    <location>
        <begin position="27"/>
        <end position="119"/>
    </location>
</feature>
<keyword evidence="5" id="KW-1279">T cell receptor</keyword>
<dbReference type="Proteomes" id="UP000694419">
    <property type="component" value="Unplaced"/>
</dbReference>
<dbReference type="InterPro" id="IPR007110">
    <property type="entry name" value="Ig-like_dom"/>
</dbReference>
<name>A0A8C3JKI5_9CHAR</name>
<sequence>MGRAGKRPLGRAKLKTLSGLTGHAQKDSVLQFPPKMTIQAGHNATLHCNFSTTDSNPYIFWYQQHQSQSPQMLLRMDKWKPQVDSGRFFSAMSVETSQVLLHVRDAELQDSAAYFCALSPHWCPQLAAVHRKVGVL</sequence>
<keyword evidence="5" id="KW-0391">Immunity</keyword>
<dbReference type="Gene3D" id="2.60.40.10">
    <property type="entry name" value="Immunoglobulins"/>
    <property type="match status" value="1"/>
</dbReference>
<evidence type="ECO:0000259" key="6">
    <source>
        <dbReference type="PROSITE" id="PS50835"/>
    </source>
</evidence>
<dbReference type="InterPro" id="IPR013783">
    <property type="entry name" value="Ig-like_fold"/>
</dbReference>
<dbReference type="SUPFAM" id="SSF48726">
    <property type="entry name" value="Immunoglobulin"/>
    <property type="match status" value="1"/>
</dbReference>
<dbReference type="InterPro" id="IPR036179">
    <property type="entry name" value="Ig-like_dom_sf"/>
</dbReference>
<keyword evidence="8" id="KW-1185">Reference proteome</keyword>
<evidence type="ECO:0000313" key="7">
    <source>
        <dbReference type="Ensembl" id="ENSCPGP00000009261.1"/>
    </source>
</evidence>
<keyword evidence="4" id="KW-0393">Immunoglobulin domain</keyword>
<dbReference type="InterPro" id="IPR051287">
    <property type="entry name" value="TCR_variable_region"/>
</dbReference>
<dbReference type="PANTHER" id="PTHR19367:SF18">
    <property type="entry name" value="T CELL RECEPTOR ALPHA VARIABLE 16"/>
    <property type="match status" value="1"/>
</dbReference>
<evidence type="ECO:0000256" key="3">
    <source>
        <dbReference type="ARBA" id="ARBA00023170"/>
    </source>
</evidence>
<reference evidence="7" key="1">
    <citation type="submission" date="2025-08" db="UniProtKB">
        <authorList>
            <consortium name="Ensembl"/>
        </authorList>
    </citation>
    <scope>IDENTIFICATION</scope>
</reference>